<dbReference type="GO" id="GO:0016787">
    <property type="term" value="F:hydrolase activity"/>
    <property type="evidence" value="ECO:0007669"/>
    <property type="project" value="UniProtKB-KW"/>
</dbReference>
<keyword evidence="1" id="KW-0540">Nuclease</keyword>
<protein>
    <submittedName>
        <fullName evidence="4">Guanine-specific ribonuclease N1 and T1</fullName>
    </submittedName>
</protein>
<evidence type="ECO:0000313" key="5">
    <source>
        <dbReference type="Proteomes" id="UP000000374"/>
    </source>
</evidence>
<proteinExistence type="predicted"/>
<feature type="chain" id="PRO_5002640641" evidence="3">
    <location>
        <begin position="32"/>
        <end position="136"/>
    </location>
</feature>
<dbReference type="Proteomes" id="UP000000374">
    <property type="component" value="Chromosome"/>
</dbReference>
<dbReference type="KEGG" id="vei:Veis_4808"/>
<reference evidence="5" key="1">
    <citation type="submission" date="2006-12" db="EMBL/GenBank/DDBJ databases">
        <title>Complete sequence of chromosome 1 of Verminephrobacter eiseniae EF01-2.</title>
        <authorList>
            <person name="Copeland A."/>
            <person name="Lucas S."/>
            <person name="Lapidus A."/>
            <person name="Barry K."/>
            <person name="Detter J.C."/>
            <person name="Glavina del Rio T."/>
            <person name="Dalin E."/>
            <person name="Tice H."/>
            <person name="Pitluck S."/>
            <person name="Chertkov O."/>
            <person name="Brettin T."/>
            <person name="Bruce D."/>
            <person name="Han C."/>
            <person name="Tapia R."/>
            <person name="Gilna P."/>
            <person name="Schmutz J."/>
            <person name="Larimer F."/>
            <person name="Land M."/>
            <person name="Hauser L."/>
            <person name="Kyrpides N."/>
            <person name="Kim E."/>
            <person name="Stahl D."/>
            <person name="Richardson P."/>
        </authorList>
    </citation>
    <scope>NUCLEOTIDE SEQUENCE [LARGE SCALE GENOMIC DNA]</scope>
    <source>
        <strain evidence="5">EF01-2</strain>
    </source>
</reference>
<gene>
    <name evidence="4" type="ordered locus">Veis_4808</name>
</gene>
<dbReference type="GeneID" id="76463074"/>
<dbReference type="EMBL" id="CP000542">
    <property type="protein sequence ID" value="ABM60500.1"/>
    <property type="molecule type" value="Genomic_DNA"/>
</dbReference>
<feature type="signal peptide" evidence="3">
    <location>
        <begin position="1"/>
        <end position="31"/>
    </location>
</feature>
<dbReference type="Gene3D" id="3.10.450.30">
    <property type="entry name" value="Microbial ribonucleases"/>
    <property type="match status" value="1"/>
</dbReference>
<keyword evidence="3" id="KW-0732">Signal</keyword>
<dbReference type="SUPFAM" id="SSF53933">
    <property type="entry name" value="Microbial ribonucleases"/>
    <property type="match status" value="1"/>
</dbReference>
<keyword evidence="2" id="KW-0378">Hydrolase</keyword>
<dbReference type="OrthoDB" id="5326845at2"/>
<dbReference type="InterPro" id="IPR000026">
    <property type="entry name" value="N1-like"/>
</dbReference>
<dbReference type="HOGENOM" id="CLU_112496_2_0_4"/>
<organism evidence="4 5">
    <name type="scientific">Verminephrobacter eiseniae (strain EF01-2)</name>
    <dbReference type="NCBI Taxonomy" id="391735"/>
    <lineage>
        <taxon>Bacteria</taxon>
        <taxon>Pseudomonadati</taxon>
        <taxon>Pseudomonadota</taxon>
        <taxon>Betaproteobacteria</taxon>
        <taxon>Burkholderiales</taxon>
        <taxon>Comamonadaceae</taxon>
        <taxon>Verminephrobacter</taxon>
    </lineage>
</organism>
<dbReference type="STRING" id="391735.Veis_4808"/>
<accession>A1WS93</accession>
<dbReference type="GO" id="GO:0003723">
    <property type="term" value="F:RNA binding"/>
    <property type="evidence" value="ECO:0007669"/>
    <property type="project" value="InterPro"/>
</dbReference>
<keyword evidence="5" id="KW-1185">Reference proteome</keyword>
<evidence type="ECO:0000313" key="4">
    <source>
        <dbReference type="EMBL" id="ABM60500.1"/>
    </source>
</evidence>
<sequence length="136" mass="15035">MLKAVATRVRRGFWSVAGVSLFVLSLAAVQARQSPSTDGIASSITLAELPPQGRETYAQIRTGGPFAHAKDGTVFGNRERLLPANQRGYYREYTVRTPGLRDRGARRIVCGGSRPRIPDACYYTSDHYASFREIVE</sequence>
<dbReference type="Pfam" id="PF00545">
    <property type="entry name" value="Ribonuclease"/>
    <property type="match status" value="1"/>
</dbReference>
<dbReference type="eggNOG" id="COG4290">
    <property type="taxonomic scope" value="Bacteria"/>
</dbReference>
<dbReference type="GO" id="GO:0004521">
    <property type="term" value="F:RNA endonuclease activity"/>
    <property type="evidence" value="ECO:0007669"/>
    <property type="project" value="InterPro"/>
</dbReference>
<evidence type="ECO:0000256" key="2">
    <source>
        <dbReference type="ARBA" id="ARBA00022801"/>
    </source>
</evidence>
<evidence type="ECO:0000256" key="1">
    <source>
        <dbReference type="ARBA" id="ARBA00022722"/>
    </source>
</evidence>
<evidence type="ECO:0000256" key="3">
    <source>
        <dbReference type="SAM" id="SignalP"/>
    </source>
</evidence>
<dbReference type="RefSeq" id="WP_011812478.1">
    <property type="nucleotide sequence ID" value="NC_008786.1"/>
</dbReference>
<dbReference type="AlphaFoldDB" id="A1WS93"/>
<name>A1WS93_VEREI</name>
<dbReference type="InterPro" id="IPR016191">
    <property type="entry name" value="Ribonuclease/ribotoxin"/>
</dbReference>